<dbReference type="InterPro" id="IPR005467">
    <property type="entry name" value="His_kinase_dom"/>
</dbReference>
<keyword evidence="3" id="KW-0597">Phosphoprotein</keyword>
<dbReference type="Proteomes" id="UP000013232">
    <property type="component" value="Unassembled WGS sequence"/>
</dbReference>
<evidence type="ECO:0000256" key="4">
    <source>
        <dbReference type="ARBA" id="ARBA00022679"/>
    </source>
</evidence>
<dbReference type="STRING" id="1123367.GCA_000621305_00753"/>
<dbReference type="SUPFAM" id="SSF55874">
    <property type="entry name" value="ATPase domain of HSP90 chaperone/DNA topoisomerase II/histidine kinase"/>
    <property type="match status" value="1"/>
</dbReference>
<feature type="coiled-coil region" evidence="9">
    <location>
        <begin position="348"/>
        <end position="375"/>
    </location>
</feature>
<dbReference type="SMART" id="SM00387">
    <property type="entry name" value="HATPase_c"/>
    <property type="match status" value="1"/>
</dbReference>
<evidence type="ECO:0000256" key="9">
    <source>
        <dbReference type="SAM" id="Coils"/>
    </source>
</evidence>
<keyword evidence="10" id="KW-0732">Signal</keyword>
<dbReference type="InterPro" id="IPR003594">
    <property type="entry name" value="HATPase_dom"/>
</dbReference>
<evidence type="ECO:0000313" key="12">
    <source>
        <dbReference type="EMBL" id="ENO88774.1"/>
    </source>
</evidence>
<gene>
    <name evidence="12" type="ORF">C666_08100</name>
</gene>
<dbReference type="Gene3D" id="3.30.565.10">
    <property type="entry name" value="Histidine kinase-like ATPase, C-terminal domain"/>
    <property type="match status" value="1"/>
</dbReference>
<keyword evidence="8" id="KW-0902">Two-component regulatory system</keyword>
<dbReference type="EC" id="2.7.13.3" evidence="2"/>
<evidence type="ECO:0000256" key="8">
    <source>
        <dbReference type="ARBA" id="ARBA00023012"/>
    </source>
</evidence>
<sequence length="602" mass="65712">MRAAVRHCLLPLCFGLLAGPAQAGADGGVRDIAIGVFAYQGEQAATLDWAPVTHFLNARLPGYRFHLEHFDADSLRSAIRDRRVDLVITNPGYYVAMEYEFGLSRIATLDSPQALSPERATGSALIVRSDRGDLHGFEDLRGQRLAAIAPDAFGGYLLVVREMLAQGIDAESRLKEVRFLGVPMMQIVEAVQRGEVDAGVVRSCFLEQAAARGEIDLGAFRVLADRRGGAGPEAGFRCGLSTPLYPDWPIAVTRSADRGLSKQVAQALLAMPGGESGMAWTVPADYQPVRDLYRELRTGPYAYLRDITPAGLLRRYWPALLVLGLVLTAWGVHTVRVEHLVQRRTAELRASLRARDEAEARVRSHQEQMEHLSRLSILGELSGSLAHEINQPLTTIGNYARSLLRRQADGRLTEAAVVEACGEIDSEAERAGGIMRRIRDFARKRTAVREPVDMPALIDGTRKLIEGMLLQAPPIVCESNLPPGCEVLADAPQIQQVLLNLMKNAIDAGRDLPPGRQGVEVRLDLADKRLVVQVADRGCGLSPEQQAHLFEPFFTTKPDGLGLGLPICKTIIEAHGGRLWAQSNVPSGMCFSFSLPCHAVSN</sequence>
<comment type="caution">
    <text evidence="12">The sequence shown here is derived from an EMBL/GenBank/DDBJ whole genome shotgun (WGS) entry which is preliminary data.</text>
</comment>
<dbReference type="PANTHER" id="PTHR43065:SF10">
    <property type="entry name" value="PEROXIDE STRESS-ACTIVATED HISTIDINE KINASE MAK3"/>
    <property type="match status" value="1"/>
</dbReference>
<evidence type="ECO:0000256" key="10">
    <source>
        <dbReference type="SAM" id="SignalP"/>
    </source>
</evidence>
<evidence type="ECO:0000256" key="7">
    <source>
        <dbReference type="ARBA" id="ARBA00022840"/>
    </source>
</evidence>
<dbReference type="Pfam" id="PF12974">
    <property type="entry name" value="Phosphonate-bd"/>
    <property type="match status" value="1"/>
</dbReference>
<dbReference type="Gene3D" id="1.10.287.130">
    <property type="match status" value="1"/>
</dbReference>
<protein>
    <recommendedName>
        <fullName evidence="2">histidine kinase</fullName>
        <ecNumber evidence="2">2.7.13.3</ecNumber>
    </recommendedName>
</protein>
<keyword evidence="4" id="KW-0808">Transferase</keyword>
<keyword evidence="7" id="KW-0067">ATP-binding</keyword>
<comment type="catalytic activity">
    <reaction evidence="1">
        <text>ATP + protein L-histidine = ADP + protein N-phospho-L-histidine.</text>
        <dbReference type="EC" id="2.7.13.3"/>
    </reaction>
</comment>
<accession>N6Z9E6</accession>
<keyword evidence="5" id="KW-0547">Nucleotide-binding</keyword>
<dbReference type="InterPro" id="IPR003661">
    <property type="entry name" value="HisK_dim/P_dom"/>
</dbReference>
<dbReference type="eggNOG" id="COG4191">
    <property type="taxonomic scope" value="Bacteria"/>
</dbReference>
<dbReference type="GO" id="GO:0005524">
    <property type="term" value="F:ATP binding"/>
    <property type="evidence" value="ECO:0007669"/>
    <property type="project" value="UniProtKB-KW"/>
</dbReference>
<feature type="chain" id="PRO_5004129484" description="histidine kinase" evidence="10">
    <location>
        <begin position="24"/>
        <end position="602"/>
    </location>
</feature>
<dbReference type="Gene3D" id="3.40.190.10">
    <property type="entry name" value="Periplasmic binding protein-like II"/>
    <property type="match status" value="1"/>
</dbReference>
<dbReference type="PANTHER" id="PTHR43065">
    <property type="entry name" value="SENSOR HISTIDINE KINASE"/>
    <property type="match status" value="1"/>
</dbReference>
<dbReference type="PROSITE" id="PS50109">
    <property type="entry name" value="HIS_KIN"/>
    <property type="match status" value="1"/>
</dbReference>
<keyword evidence="9" id="KW-0175">Coiled coil</keyword>
<feature type="domain" description="Histidine kinase" evidence="11">
    <location>
        <begin position="384"/>
        <end position="599"/>
    </location>
</feature>
<keyword evidence="6 12" id="KW-0418">Kinase</keyword>
<evidence type="ECO:0000256" key="1">
    <source>
        <dbReference type="ARBA" id="ARBA00000085"/>
    </source>
</evidence>
<evidence type="ECO:0000256" key="3">
    <source>
        <dbReference type="ARBA" id="ARBA00022553"/>
    </source>
</evidence>
<dbReference type="Pfam" id="PF00512">
    <property type="entry name" value="HisKA"/>
    <property type="match status" value="1"/>
</dbReference>
<dbReference type="AlphaFoldDB" id="N6Z9E6"/>
<dbReference type="PRINTS" id="PR00344">
    <property type="entry name" value="BCTRLSENSOR"/>
</dbReference>
<dbReference type="Pfam" id="PF02518">
    <property type="entry name" value="HATPase_c"/>
    <property type="match status" value="1"/>
</dbReference>
<evidence type="ECO:0000256" key="6">
    <source>
        <dbReference type="ARBA" id="ARBA00022777"/>
    </source>
</evidence>
<evidence type="ECO:0000256" key="5">
    <source>
        <dbReference type="ARBA" id="ARBA00022741"/>
    </source>
</evidence>
<dbReference type="SUPFAM" id="SSF47384">
    <property type="entry name" value="Homodimeric domain of signal transducing histidine kinase"/>
    <property type="match status" value="1"/>
</dbReference>
<dbReference type="CDD" id="cd00082">
    <property type="entry name" value="HisKA"/>
    <property type="match status" value="1"/>
</dbReference>
<dbReference type="SUPFAM" id="SSF53850">
    <property type="entry name" value="Periplasmic binding protein-like II"/>
    <property type="match status" value="1"/>
</dbReference>
<keyword evidence="13" id="KW-1185">Reference proteome</keyword>
<proteinExistence type="predicted"/>
<dbReference type="SMART" id="SM00388">
    <property type="entry name" value="HisKA"/>
    <property type="match status" value="1"/>
</dbReference>
<dbReference type="GO" id="GO:0000155">
    <property type="term" value="F:phosphorelay sensor kinase activity"/>
    <property type="evidence" value="ECO:0007669"/>
    <property type="project" value="InterPro"/>
</dbReference>
<dbReference type="InterPro" id="IPR004358">
    <property type="entry name" value="Sig_transdc_His_kin-like_C"/>
</dbReference>
<evidence type="ECO:0000259" key="11">
    <source>
        <dbReference type="PROSITE" id="PS50109"/>
    </source>
</evidence>
<evidence type="ECO:0000256" key="2">
    <source>
        <dbReference type="ARBA" id="ARBA00012438"/>
    </source>
</evidence>
<feature type="signal peptide" evidence="10">
    <location>
        <begin position="1"/>
        <end position="23"/>
    </location>
</feature>
<name>N6Z9E6_THAL4</name>
<dbReference type="InterPro" id="IPR036097">
    <property type="entry name" value="HisK_dim/P_sf"/>
</dbReference>
<organism evidence="12 13">
    <name type="scientific">Thauera linaloolentis (strain DSM 12138 / JCM 21573 / CCUG 41526 / CIP 105981 / IAM 15112 / NBRC 102519 / 47Lol)</name>
    <dbReference type="NCBI Taxonomy" id="1123367"/>
    <lineage>
        <taxon>Bacteria</taxon>
        <taxon>Pseudomonadati</taxon>
        <taxon>Pseudomonadota</taxon>
        <taxon>Betaproteobacteria</taxon>
        <taxon>Rhodocyclales</taxon>
        <taxon>Zoogloeaceae</taxon>
        <taxon>Thauera</taxon>
    </lineage>
</organism>
<reference evidence="12 13" key="1">
    <citation type="submission" date="2012-09" db="EMBL/GenBank/DDBJ databases">
        <title>Draft Genome Sequences of 6 Strains from Genus Thauera.</title>
        <authorList>
            <person name="Liu B."/>
            <person name="Shapleigh J.P."/>
            <person name="Frostegard A.H."/>
        </authorList>
    </citation>
    <scope>NUCLEOTIDE SEQUENCE [LARGE SCALE GENOMIC DNA]</scope>
    <source>
        <strain evidence="13">47Lol / DSM 12138</strain>
    </source>
</reference>
<dbReference type="eggNOG" id="COG0715">
    <property type="taxonomic scope" value="Bacteria"/>
</dbReference>
<evidence type="ECO:0000313" key="13">
    <source>
        <dbReference type="Proteomes" id="UP000013232"/>
    </source>
</evidence>
<dbReference type="InterPro" id="IPR036890">
    <property type="entry name" value="HATPase_C_sf"/>
</dbReference>
<dbReference type="EMBL" id="AMXE01000022">
    <property type="protein sequence ID" value="ENO88774.1"/>
    <property type="molecule type" value="Genomic_DNA"/>
</dbReference>